<organism evidence="2 3">
    <name type="scientific">Rhizobium azibense</name>
    <dbReference type="NCBI Taxonomy" id="1136135"/>
    <lineage>
        <taxon>Bacteria</taxon>
        <taxon>Pseudomonadati</taxon>
        <taxon>Pseudomonadota</taxon>
        <taxon>Alphaproteobacteria</taxon>
        <taxon>Hyphomicrobiales</taxon>
        <taxon>Rhizobiaceae</taxon>
        <taxon>Rhizobium/Agrobacterium group</taxon>
        <taxon>Rhizobium</taxon>
    </lineage>
</organism>
<dbReference type="EMBL" id="SMBK01000005">
    <property type="protein sequence ID" value="TCU37704.1"/>
    <property type="molecule type" value="Genomic_DNA"/>
</dbReference>
<accession>A0A4R3RRQ4</accession>
<keyword evidence="4" id="KW-1185">Reference proteome</keyword>
<sequence>MDTHHITDCPTAGDPKANASVQFVVCDGTFASVRVSWFARWAGGTIVACPRAYETLPLPFGKALKPETIIYDKPFKWPKQS</sequence>
<evidence type="ECO:0000313" key="2">
    <source>
        <dbReference type="EMBL" id="TCU37704.1"/>
    </source>
</evidence>
<comment type="caution">
    <text evidence="2">The sequence shown here is derived from an EMBL/GenBank/DDBJ whole genome shotgun (WGS) entry which is preliminary data.</text>
</comment>
<dbReference type="AlphaFoldDB" id="A0A4R3RRQ4"/>
<evidence type="ECO:0000313" key="3">
    <source>
        <dbReference type="Proteomes" id="UP000295507"/>
    </source>
</evidence>
<dbReference type="Proteomes" id="UP000295507">
    <property type="component" value="Unassembled WGS sequence"/>
</dbReference>
<evidence type="ECO:0000313" key="1">
    <source>
        <dbReference type="EMBL" id="TCU29063.1"/>
    </source>
</evidence>
<proteinExistence type="predicted"/>
<dbReference type="EMBL" id="SMBJ01000002">
    <property type="protein sequence ID" value="TCU29063.1"/>
    <property type="molecule type" value="Genomic_DNA"/>
</dbReference>
<gene>
    <name evidence="2" type="ORF">EV129_10520</name>
    <name evidence="1" type="ORF">EV130_102243</name>
</gene>
<evidence type="ECO:0000313" key="4">
    <source>
        <dbReference type="Proteomes" id="UP000295547"/>
    </source>
</evidence>
<dbReference type="Proteomes" id="UP000295547">
    <property type="component" value="Unassembled WGS sequence"/>
</dbReference>
<reference evidence="3 4" key="1">
    <citation type="submission" date="2019-03" db="EMBL/GenBank/DDBJ databases">
        <title>Genomic Encyclopedia of Type Strains, Phase IV (KMG-V): Genome sequencing to study the core and pangenomes of soil and plant-associated prokaryotes.</title>
        <authorList>
            <person name="Whitman W."/>
        </authorList>
    </citation>
    <scope>NUCLEOTIDE SEQUENCE [LARGE SCALE GENOMIC DNA]</scope>
    <source>
        <strain evidence="1 4">Gr42</strain>
        <strain evidence="2 3">IE4868</strain>
    </source>
</reference>
<name>A0A4R3RRQ4_9HYPH</name>
<protein>
    <submittedName>
        <fullName evidence="2">Uncharacterized protein</fullName>
    </submittedName>
</protein>